<reference evidence="2" key="1">
    <citation type="submission" date="2020-11" db="EMBL/GenBank/DDBJ databases">
        <authorList>
            <consortium name="DOE Joint Genome Institute"/>
            <person name="Ahrendt S."/>
            <person name="Riley R."/>
            <person name="Andreopoulos W."/>
            <person name="LaButti K."/>
            <person name="Pangilinan J."/>
            <person name="Ruiz-duenas F.J."/>
            <person name="Barrasa J.M."/>
            <person name="Sanchez-Garcia M."/>
            <person name="Camarero S."/>
            <person name="Miyauchi S."/>
            <person name="Serrano A."/>
            <person name="Linde D."/>
            <person name="Babiker R."/>
            <person name="Drula E."/>
            <person name="Ayuso-Fernandez I."/>
            <person name="Pacheco R."/>
            <person name="Padilla G."/>
            <person name="Ferreira P."/>
            <person name="Barriuso J."/>
            <person name="Kellner H."/>
            <person name="Castanera R."/>
            <person name="Alfaro M."/>
            <person name="Ramirez L."/>
            <person name="Pisabarro A.G."/>
            <person name="Kuo A."/>
            <person name="Tritt A."/>
            <person name="Lipzen A."/>
            <person name="He G."/>
            <person name="Yan M."/>
            <person name="Ng V."/>
            <person name="Cullen D."/>
            <person name="Martin F."/>
            <person name="Rosso M.-N."/>
            <person name="Henrissat B."/>
            <person name="Hibbett D."/>
            <person name="Martinez A.T."/>
            <person name="Grigoriev I.V."/>
        </authorList>
    </citation>
    <scope>NUCLEOTIDE SEQUENCE</scope>
    <source>
        <strain evidence="2">AH 44721</strain>
    </source>
</reference>
<gene>
    <name evidence="2" type="ORF">CPB84DRAFT_453407</name>
</gene>
<feature type="compositionally biased region" description="Polar residues" evidence="1">
    <location>
        <begin position="191"/>
        <end position="207"/>
    </location>
</feature>
<comment type="caution">
    <text evidence="2">The sequence shown here is derived from an EMBL/GenBank/DDBJ whole genome shotgun (WGS) entry which is preliminary data.</text>
</comment>
<accession>A0A9P5P056</accession>
<dbReference type="AlphaFoldDB" id="A0A9P5P056"/>
<feature type="region of interest" description="Disordered" evidence="1">
    <location>
        <begin position="137"/>
        <end position="172"/>
    </location>
</feature>
<organism evidence="2 3">
    <name type="scientific">Gymnopilus junonius</name>
    <name type="common">Spectacular rustgill mushroom</name>
    <name type="synonym">Gymnopilus spectabilis subsp. junonius</name>
    <dbReference type="NCBI Taxonomy" id="109634"/>
    <lineage>
        <taxon>Eukaryota</taxon>
        <taxon>Fungi</taxon>
        <taxon>Dikarya</taxon>
        <taxon>Basidiomycota</taxon>
        <taxon>Agaricomycotina</taxon>
        <taxon>Agaricomycetes</taxon>
        <taxon>Agaricomycetidae</taxon>
        <taxon>Agaricales</taxon>
        <taxon>Agaricineae</taxon>
        <taxon>Hymenogastraceae</taxon>
        <taxon>Gymnopilus</taxon>
    </lineage>
</organism>
<name>A0A9P5P056_GYMJU</name>
<evidence type="ECO:0000256" key="1">
    <source>
        <dbReference type="SAM" id="MobiDB-lite"/>
    </source>
</evidence>
<protein>
    <submittedName>
        <fullName evidence="2">Uncharacterized protein</fullName>
    </submittedName>
</protein>
<proteinExistence type="predicted"/>
<dbReference type="EMBL" id="JADNYJ010000002">
    <property type="protein sequence ID" value="KAF8912713.1"/>
    <property type="molecule type" value="Genomic_DNA"/>
</dbReference>
<sequence length="280" mass="31371">MDPFFGTRFDLDRVQYFPFIAFFIVRIIRHLPQNGEILERYLTSITSSLPFNSIPHHSSTNSHQGNTFYDIHTDMTTQRSNKTINTALPQQETLFSHTDLGYPPHAQGQPKSNNVIKKTKFLYSKFKNLIISRGSKRTQVLPDEKQDPVVPIHSKSLGDASDEDTGTPPAVNTLFSPSSRTSWSFRKFHRSTQMSAPSTAHSSTTEVARNHPSASMDGIHPYGYQAMPRTSTEIRSGRRFSMPAFAGQASGSNTSVPQSLGTFNSRSYRRQQASSIISTH</sequence>
<feature type="compositionally biased region" description="Polar residues" evidence="1">
    <location>
        <begin position="249"/>
        <end position="280"/>
    </location>
</feature>
<evidence type="ECO:0000313" key="2">
    <source>
        <dbReference type="EMBL" id="KAF8912713.1"/>
    </source>
</evidence>
<evidence type="ECO:0000313" key="3">
    <source>
        <dbReference type="Proteomes" id="UP000724874"/>
    </source>
</evidence>
<feature type="region of interest" description="Disordered" evidence="1">
    <location>
        <begin position="244"/>
        <end position="280"/>
    </location>
</feature>
<keyword evidence="3" id="KW-1185">Reference proteome</keyword>
<feature type="region of interest" description="Disordered" evidence="1">
    <location>
        <begin position="190"/>
        <end position="224"/>
    </location>
</feature>
<dbReference type="OrthoDB" id="3049164at2759"/>
<dbReference type="Proteomes" id="UP000724874">
    <property type="component" value="Unassembled WGS sequence"/>
</dbReference>